<evidence type="ECO:0000259" key="2">
    <source>
        <dbReference type="Pfam" id="PF00534"/>
    </source>
</evidence>
<dbReference type="PANTHER" id="PTHR46401">
    <property type="entry name" value="GLYCOSYLTRANSFERASE WBBK-RELATED"/>
    <property type="match status" value="1"/>
</dbReference>
<keyword evidence="4" id="KW-1185">Reference proteome</keyword>
<dbReference type="Pfam" id="PF00534">
    <property type="entry name" value="Glycos_transf_1"/>
    <property type="match status" value="1"/>
</dbReference>
<accession>A0A7W2IE77</accession>
<dbReference type="AlphaFoldDB" id="A0A7W2IE77"/>
<dbReference type="EMBL" id="JACEZT010000023">
    <property type="protein sequence ID" value="MBA5640035.1"/>
    <property type="molecule type" value="Genomic_DNA"/>
</dbReference>
<feature type="domain" description="Glycosyl transferase family 1" evidence="2">
    <location>
        <begin position="191"/>
        <end position="345"/>
    </location>
</feature>
<gene>
    <name evidence="3" type="ORF">H3H37_23520</name>
</gene>
<sequence length="374" mass="40835">MNAPALPLIAIDARELRTTTGRYVERLLHYLQRADAPYRYVVLLKPKDMAGWRPSHPRFATVACPYREFSFGEQLGLARQLTRLRPDLVHFPMAQQPLLYRGAVVTSIMDLTTARFVNPAKNRLVFGVKQAIYRGLVRRVAARSRRLITLSDYVKHDLQAFAHMGLDKVTTTYLAADAIAAAPEPVAALAGAPFIMYVGRPQPHKNLHALIDAYALARARLPALRLAIAGSGDVLMDGLQAYARARGLGDGVVFTGYVSEGQLRWLYEHTAAYVFPSLSEGFGLPGLEAMVHGAPVVASDASCLPEIYGDGAHYFPPRDTAAMAQAILDVVQDPARAAALVAAGRAVAARYSWQRCASQTLAVYDQALRPARTA</sequence>
<evidence type="ECO:0000313" key="4">
    <source>
        <dbReference type="Proteomes" id="UP000534388"/>
    </source>
</evidence>
<comment type="caution">
    <text evidence="3">The sequence shown here is derived from an EMBL/GenBank/DDBJ whole genome shotgun (WGS) entry which is preliminary data.</text>
</comment>
<dbReference type="InterPro" id="IPR001296">
    <property type="entry name" value="Glyco_trans_1"/>
</dbReference>
<protein>
    <submittedName>
        <fullName evidence="3">Glycosyltransferase family 4 protein</fullName>
    </submittedName>
</protein>
<proteinExistence type="predicted"/>
<dbReference type="RefSeq" id="WP_182167076.1">
    <property type="nucleotide sequence ID" value="NZ_JACEZT010000023.1"/>
</dbReference>
<dbReference type="CDD" id="cd03809">
    <property type="entry name" value="GT4_MtfB-like"/>
    <property type="match status" value="1"/>
</dbReference>
<keyword evidence="1 3" id="KW-0808">Transferase</keyword>
<organism evidence="3 4">
    <name type="scientific">Rugamonas brunnea</name>
    <dbReference type="NCBI Taxonomy" id="2758569"/>
    <lineage>
        <taxon>Bacteria</taxon>
        <taxon>Pseudomonadati</taxon>
        <taxon>Pseudomonadota</taxon>
        <taxon>Betaproteobacteria</taxon>
        <taxon>Burkholderiales</taxon>
        <taxon>Oxalobacteraceae</taxon>
        <taxon>Telluria group</taxon>
        <taxon>Rugamonas</taxon>
    </lineage>
</organism>
<dbReference type="Proteomes" id="UP000534388">
    <property type="component" value="Unassembled WGS sequence"/>
</dbReference>
<evidence type="ECO:0000313" key="3">
    <source>
        <dbReference type="EMBL" id="MBA5640035.1"/>
    </source>
</evidence>
<reference evidence="3 4" key="1">
    <citation type="submission" date="2020-07" db="EMBL/GenBank/DDBJ databases">
        <title>Novel species isolated from subtropical streams in China.</title>
        <authorList>
            <person name="Lu H."/>
        </authorList>
    </citation>
    <scope>NUCLEOTIDE SEQUENCE [LARGE SCALE GENOMIC DNA]</scope>
    <source>
        <strain evidence="3 4">LX20W</strain>
    </source>
</reference>
<dbReference type="GO" id="GO:0016757">
    <property type="term" value="F:glycosyltransferase activity"/>
    <property type="evidence" value="ECO:0007669"/>
    <property type="project" value="InterPro"/>
</dbReference>
<dbReference type="SUPFAM" id="SSF53756">
    <property type="entry name" value="UDP-Glycosyltransferase/glycogen phosphorylase"/>
    <property type="match status" value="1"/>
</dbReference>
<evidence type="ECO:0000256" key="1">
    <source>
        <dbReference type="ARBA" id="ARBA00022679"/>
    </source>
</evidence>
<name>A0A7W2IE77_9BURK</name>
<dbReference type="Gene3D" id="3.40.50.2000">
    <property type="entry name" value="Glycogen Phosphorylase B"/>
    <property type="match status" value="2"/>
</dbReference>
<dbReference type="GO" id="GO:0009103">
    <property type="term" value="P:lipopolysaccharide biosynthetic process"/>
    <property type="evidence" value="ECO:0007669"/>
    <property type="project" value="TreeGrafter"/>
</dbReference>
<dbReference type="PANTHER" id="PTHR46401:SF2">
    <property type="entry name" value="GLYCOSYLTRANSFERASE WBBK-RELATED"/>
    <property type="match status" value="1"/>
</dbReference>